<organism evidence="2 3">
    <name type="scientific">Algoriphagus boseongensis</name>
    <dbReference type="NCBI Taxonomy" id="1442587"/>
    <lineage>
        <taxon>Bacteria</taxon>
        <taxon>Pseudomonadati</taxon>
        <taxon>Bacteroidota</taxon>
        <taxon>Cytophagia</taxon>
        <taxon>Cytophagales</taxon>
        <taxon>Cyclobacteriaceae</taxon>
        <taxon>Algoriphagus</taxon>
    </lineage>
</organism>
<dbReference type="RefSeq" id="WP_133558022.1">
    <property type="nucleotide sequence ID" value="NZ_SNYF01000010.1"/>
</dbReference>
<comment type="caution">
    <text evidence="2">The sequence shown here is derived from an EMBL/GenBank/DDBJ whole genome shotgun (WGS) entry which is preliminary data.</text>
</comment>
<dbReference type="OrthoDB" id="1122114at2"/>
<evidence type="ECO:0000313" key="3">
    <source>
        <dbReference type="Proteomes" id="UP000294535"/>
    </source>
</evidence>
<dbReference type="Gene3D" id="2.40.160.20">
    <property type="match status" value="1"/>
</dbReference>
<sequence length="156" mass="17625">MKKALLIFSFALLTSSFSFAQEQGDSRVHGFGTYGLKSRYWGVGVGIEYFFVDKFALMPSYTRFNPEVGNFNNFSMDLRYYLTEGPSQVYVMAGYSQSFQNTQPGTVGTKRNYVGANMGVGAYIRLTDWVGLISEFKFQSQFYQEGSFKLGLAFPL</sequence>
<protein>
    <submittedName>
        <fullName evidence="2">Outer membrane protein with beta-barrel domain</fullName>
    </submittedName>
</protein>
<feature type="chain" id="PRO_5020321621" evidence="1">
    <location>
        <begin position="21"/>
        <end position="156"/>
    </location>
</feature>
<keyword evidence="3" id="KW-1185">Reference proteome</keyword>
<evidence type="ECO:0000313" key="2">
    <source>
        <dbReference type="EMBL" id="TDQ13696.1"/>
    </source>
</evidence>
<feature type="signal peptide" evidence="1">
    <location>
        <begin position="1"/>
        <end position="20"/>
    </location>
</feature>
<proteinExistence type="predicted"/>
<reference evidence="2 3" key="1">
    <citation type="submission" date="2019-03" db="EMBL/GenBank/DDBJ databases">
        <title>Genomic Encyclopedia of Type Strains, Phase III (KMG-III): the genomes of soil and plant-associated and newly described type strains.</title>
        <authorList>
            <person name="Whitman W."/>
        </authorList>
    </citation>
    <scope>NUCLEOTIDE SEQUENCE [LARGE SCALE GENOMIC DNA]</scope>
    <source>
        <strain evidence="2 3">CECT 8446</strain>
    </source>
</reference>
<dbReference type="InterPro" id="IPR011250">
    <property type="entry name" value="OMP/PagP_B-barrel"/>
</dbReference>
<gene>
    <name evidence="2" type="ORF">DFQ04_3420</name>
</gene>
<evidence type="ECO:0000256" key="1">
    <source>
        <dbReference type="SAM" id="SignalP"/>
    </source>
</evidence>
<dbReference type="Proteomes" id="UP000294535">
    <property type="component" value="Unassembled WGS sequence"/>
</dbReference>
<dbReference type="SUPFAM" id="SSF56925">
    <property type="entry name" value="OMPA-like"/>
    <property type="match status" value="1"/>
</dbReference>
<accession>A0A4R6T4F4</accession>
<keyword evidence="1" id="KW-0732">Signal</keyword>
<name>A0A4R6T4F4_9BACT</name>
<dbReference type="AlphaFoldDB" id="A0A4R6T4F4"/>
<dbReference type="EMBL" id="SNYF01000010">
    <property type="protein sequence ID" value="TDQ13696.1"/>
    <property type="molecule type" value="Genomic_DNA"/>
</dbReference>